<keyword evidence="2" id="KW-1185">Reference proteome</keyword>
<organism evidence="1 2">
    <name type="scientific">Candidatus Enterococcus ikei</name>
    <dbReference type="NCBI Taxonomy" id="2815326"/>
    <lineage>
        <taxon>Bacteria</taxon>
        <taxon>Bacillati</taxon>
        <taxon>Bacillota</taxon>
        <taxon>Bacilli</taxon>
        <taxon>Lactobacillales</taxon>
        <taxon>Enterococcaceae</taxon>
        <taxon>Enterococcus</taxon>
    </lineage>
</organism>
<accession>A0ABS3GYT5</accession>
<evidence type="ECO:0000313" key="1">
    <source>
        <dbReference type="EMBL" id="MBO0440380.1"/>
    </source>
</evidence>
<gene>
    <name evidence="1" type="ORF">JZO69_08410</name>
</gene>
<protein>
    <recommendedName>
        <fullName evidence="3">Glycosyltransferase</fullName>
    </recommendedName>
</protein>
<dbReference type="EMBL" id="JAFLWD010000018">
    <property type="protein sequence ID" value="MBO0440380.1"/>
    <property type="molecule type" value="Genomic_DNA"/>
</dbReference>
<dbReference type="SUPFAM" id="SSF56059">
    <property type="entry name" value="Glutathione synthetase ATP-binding domain-like"/>
    <property type="match status" value="1"/>
</dbReference>
<dbReference type="Proteomes" id="UP000664632">
    <property type="component" value="Unassembled WGS sequence"/>
</dbReference>
<dbReference type="RefSeq" id="WP_207112441.1">
    <property type="nucleotide sequence ID" value="NZ_JAFLWD010000018.1"/>
</dbReference>
<sequence>MKELIKVRLNSFFPEYMSKRDYLKHFKKRLRLDSPIEFSEKVQWVKLKVLPKSELIGKISDKVGVREYLDEKGLNFLKTPVIGIYDKVDEIKWDELPNQFVAKKSNASGYNIVVTSKKNIQKKVFFKKMKQFLKWDFGKRSQQKHYSKGLNKIIIEPFMEMENEYKFFVFSGKIHMCEITQRIFEGIEKNGFHIGAGEFTKSYVDNNGNEIFPVTKKNERLIQLPFEYKEMCKYAEHLADAFPFVRVDFYIVNNQILLSELTFTPTNGLNWIFTDEYQKLLGDKFDLSHIENYFE</sequence>
<dbReference type="InterPro" id="IPR029465">
    <property type="entry name" value="ATPgrasp_TupA"/>
</dbReference>
<name>A0ABS3GYT5_9ENTE</name>
<dbReference type="Pfam" id="PF14305">
    <property type="entry name" value="ATPgrasp_TupA"/>
    <property type="match status" value="1"/>
</dbReference>
<proteinExistence type="predicted"/>
<evidence type="ECO:0008006" key="3">
    <source>
        <dbReference type="Google" id="ProtNLM"/>
    </source>
</evidence>
<reference evidence="1 2" key="1">
    <citation type="submission" date="2021-03" db="EMBL/GenBank/DDBJ databases">
        <title>Enterococcal diversity collection.</title>
        <authorList>
            <person name="Gilmore M.S."/>
            <person name="Schwartzman J."/>
            <person name="Van Tyne D."/>
            <person name="Martin M."/>
            <person name="Earl A.M."/>
            <person name="Manson A.L."/>
            <person name="Straub T."/>
            <person name="Salamzade R."/>
            <person name="Saavedra J."/>
            <person name="Lebreton F."/>
            <person name="Prichula J."/>
            <person name="Schaufler K."/>
            <person name="Gaca A."/>
            <person name="Sgardioli B."/>
            <person name="Wagenaar J."/>
            <person name="Strong T."/>
        </authorList>
    </citation>
    <scope>NUCLEOTIDE SEQUENCE [LARGE SCALE GENOMIC DNA]</scope>
    <source>
        <strain evidence="1 2">DIV0869a</strain>
    </source>
</reference>
<comment type="caution">
    <text evidence="1">The sequence shown here is derived from an EMBL/GenBank/DDBJ whole genome shotgun (WGS) entry which is preliminary data.</text>
</comment>
<evidence type="ECO:0000313" key="2">
    <source>
        <dbReference type="Proteomes" id="UP000664632"/>
    </source>
</evidence>